<keyword evidence="3" id="KW-1185">Reference proteome</keyword>
<organism evidence="2 3">
    <name type="scientific">Nannocystis bainbridge</name>
    <dbReference type="NCBI Taxonomy" id="2995303"/>
    <lineage>
        <taxon>Bacteria</taxon>
        <taxon>Pseudomonadati</taxon>
        <taxon>Myxococcota</taxon>
        <taxon>Polyangia</taxon>
        <taxon>Nannocystales</taxon>
        <taxon>Nannocystaceae</taxon>
        <taxon>Nannocystis</taxon>
    </lineage>
</organism>
<dbReference type="PROSITE" id="PS51257">
    <property type="entry name" value="PROKAR_LIPOPROTEIN"/>
    <property type="match status" value="1"/>
</dbReference>
<name>A0ABT5EAP9_9BACT</name>
<protein>
    <recommendedName>
        <fullName evidence="4">Lipoprotein</fullName>
    </recommendedName>
</protein>
<feature type="chain" id="PRO_5047137424" description="Lipoprotein" evidence="1">
    <location>
        <begin position="22"/>
        <end position="143"/>
    </location>
</feature>
<comment type="caution">
    <text evidence="2">The sequence shown here is derived from an EMBL/GenBank/DDBJ whole genome shotgun (WGS) entry which is preliminary data.</text>
</comment>
<dbReference type="RefSeq" id="WP_272091477.1">
    <property type="nucleotide sequence ID" value="NZ_JAQNDL010000004.1"/>
</dbReference>
<evidence type="ECO:0000256" key="1">
    <source>
        <dbReference type="SAM" id="SignalP"/>
    </source>
</evidence>
<reference evidence="2 3" key="1">
    <citation type="submission" date="2022-11" db="EMBL/GenBank/DDBJ databases">
        <title>Minimal conservation of predation-associated metabolite biosynthetic gene clusters underscores biosynthetic potential of Myxococcota including descriptions for ten novel species: Archangium lansinium sp. nov., Myxococcus landrumus sp. nov., Nannocystis bai.</title>
        <authorList>
            <person name="Ahearne A."/>
            <person name="Stevens C."/>
            <person name="Dowd S."/>
        </authorList>
    </citation>
    <scope>NUCLEOTIDE SEQUENCE [LARGE SCALE GENOMIC DNA]</scope>
    <source>
        <strain evidence="2 3">BB15-2</strain>
    </source>
</reference>
<evidence type="ECO:0000313" key="2">
    <source>
        <dbReference type="EMBL" id="MDC0722939.1"/>
    </source>
</evidence>
<sequence length="143" mass="15758">MHFRVLLAAVLVVLSACNTHLPTRTDRPFTGQFGISVPVPPPSLKAAPVQYVRVQGNLEVEAPQADTRVFVYDSSGDRGFFVFADQYGQFEFDAVKLDLTDNCLEVWFEEPGLDGPASQHRFYVAGIEADDATVATMEQADEC</sequence>
<feature type="signal peptide" evidence="1">
    <location>
        <begin position="1"/>
        <end position="21"/>
    </location>
</feature>
<proteinExistence type="predicted"/>
<keyword evidence="1" id="KW-0732">Signal</keyword>
<accession>A0ABT5EAP9</accession>
<dbReference type="Proteomes" id="UP001221686">
    <property type="component" value="Unassembled WGS sequence"/>
</dbReference>
<dbReference type="EMBL" id="JAQNDL010000004">
    <property type="protein sequence ID" value="MDC0722939.1"/>
    <property type="molecule type" value="Genomic_DNA"/>
</dbReference>
<evidence type="ECO:0008006" key="4">
    <source>
        <dbReference type="Google" id="ProtNLM"/>
    </source>
</evidence>
<gene>
    <name evidence="2" type="ORF">POL25_38980</name>
</gene>
<evidence type="ECO:0000313" key="3">
    <source>
        <dbReference type="Proteomes" id="UP001221686"/>
    </source>
</evidence>